<evidence type="ECO:0000313" key="2">
    <source>
        <dbReference type="Proteomes" id="UP000177723"/>
    </source>
</evidence>
<dbReference type="AlphaFoldDB" id="A0A1F5WQY8"/>
<dbReference type="Proteomes" id="UP000177723">
    <property type="component" value="Unassembled WGS sequence"/>
</dbReference>
<name>A0A1F5WQY8_9BACT</name>
<sequence length="596" mass="69780">MNPETKICQNCYQNFTIEPEDFKFYEKISVPPPTWCPECRMIRRFTFRNEHTLFRRKCDLCGKDIVANFSANGKSRVYCPECWWSDKWDPLSYGKEYDFSKSFFEQFRSIAKITPHLNLWAFNMVNSDYANYCGYGKNIYLSVSVVGGEDIYYSSYLDKSFNIFDSDKVKDSELCYENINGANNSRSHFLVDSRDCIDSLFLYNCVNCQNCFMSSNLRNKKFHIRNEPYSKEEYFKKLEDNNLGSNKSITELKVDFSELHKNALHKFAAVIKSVGVTGDNITASKNSHNVYNAEEVENVNFSWRVHHLKDSYDVAGVIFSELCYEVSTGGDYNYLGKFYTHSKSVNNFEYSHFSPDSSNLFGCYGLRSKSYCILNKQYTKEEYETLVPRIIKHMNDMPYIDKKGRVYKYGEFFPPELSPFSYNETIAQEYFPLTKEEALNQGYSWKDTEPRNYQITLKTEDIPDHIKDVPDSILNDIIQCAHNIGTSDDVQNCNEQCTEAYRIIPQELDFLRKQNLPIPRLCPNCRHYSRIKQRNPLKLWHRKCQCAGSKSENQVYANTIAHEHGENHCENNFETTYAPERQEIVYCESCYLKEVV</sequence>
<comment type="caution">
    <text evidence="1">The sequence shown here is derived from an EMBL/GenBank/DDBJ whole genome shotgun (WGS) entry which is preliminary data.</text>
</comment>
<protein>
    <submittedName>
        <fullName evidence="1">Uncharacterized protein</fullName>
    </submittedName>
</protein>
<proteinExistence type="predicted"/>
<reference evidence="1 2" key="1">
    <citation type="journal article" date="2016" name="Nat. Commun.">
        <title>Thousands of microbial genomes shed light on interconnected biogeochemical processes in an aquifer system.</title>
        <authorList>
            <person name="Anantharaman K."/>
            <person name="Brown C.T."/>
            <person name="Hug L.A."/>
            <person name="Sharon I."/>
            <person name="Castelle C.J."/>
            <person name="Probst A.J."/>
            <person name="Thomas B.C."/>
            <person name="Singh A."/>
            <person name="Wilkins M.J."/>
            <person name="Karaoz U."/>
            <person name="Brodie E.L."/>
            <person name="Williams K.H."/>
            <person name="Hubbard S.S."/>
            <person name="Banfield J.F."/>
        </authorList>
    </citation>
    <scope>NUCLEOTIDE SEQUENCE [LARGE SCALE GENOMIC DNA]</scope>
</reference>
<dbReference type="EMBL" id="MFHT01000004">
    <property type="protein sequence ID" value="OGF78082.1"/>
    <property type="molecule type" value="Genomic_DNA"/>
</dbReference>
<gene>
    <name evidence="1" type="ORF">A3F23_02670</name>
</gene>
<evidence type="ECO:0000313" key="1">
    <source>
        <dbReference type="EMBL" id="OGF78082.1"/>
    </source>
</evidence>
<accession>A0A1F5WQY8</accession>
<organism evidence="1 2">
    <name type="scientific">Candidatus Giovannonibacteria bacterium RIFCSPHIGHO2_12_FULL_43_15</name>
    <dbReference type="NCBI Taxonomy" id="1798341"/>
    <lineage>
        <taxon>Bacteria</taxon>
        <taxon>Candidatus Giovannoniibacteriota</taxon>
    </lineage>
</organism>